<sequence length="181" mass="19981">MVKPLKHWSPPSLNLLNYGITAGSVLLCALALPLRFPGLELAGISPHWLLIWVVTWSVKRSPLQGAIAGLCLGLIQDGLTAPQPTHTLSLALVGILTSGLNKQRFIQEDLISVALIVFVMAFVVEGVLMAQFALMGDRTLTELWERQPQVALSSALLSSLWTPVVYYPLNRWWQHVHKLLS</sequence>
<dbReference type="InterPro" id="IPR007227">
    <property type="entry name" value="Cell_shape_determining_MreD"/>
</dbReference>
<dbReference type="AlphaFoldDB" id="A0A8K1ZWZ8"/>
<organism evidence="9 10">
    <name type="scientific">Petrachloros mirabilis ULC683</name>
    <dbReference type="NCBI Taxonomy" id="2781853"/>
    <lineage>
        <taxon>Bacteria</taxon>
        <taxon>Bacillati</taxon>
        <taxon>Cyanobacteriota</taxon>
        <taxon>Cyanophyceae</taxon>
        <taxon>Synechococcales</taxon>
        <taxon>Petrachlorosaceae</taxon>
        <taxon>Petrachloros</taxon>
        <taxon>Petrachloros mirabilis</taxon>
    </lineage>
</organism>
<dbReference type="NCBIfam" id="TIGR03426">
    <property type="entry name" value="shape_MreD"/>
    <property type="match status" value="1"/>
</dbReference>
<keyword evidence="6 8" id="KW-1133">Transmembrane helix</keyword>
<keyword evidence="5" id="KW-0133">Cell shape</keyword>
<feature type="transmembrane region" description="Helical" evidence="8">
    <location>
        <begin position="150"/>
        <end position="169"/>
    </location>
</feature>
<evidence type="ECO:0000256" key="1">
    <source>
        <dbReference type="ARBA" id="ARBA00004651"/>
    </source>
</evidence>
<protein>
    <submittedName>
        <fullName evidence="9">Rod shape-determining protein MreD</fullName>
    </submittedName>
</protein>
<evidence type="ECO:0000256" key="4">
    <source>
        <dbReference type="ARBA" id="ARBA00022692"/>
    </source>
</evidence>
<dbReference type="EMBL" id="WVIC01000005">
    <property type="protein sequence ID" value="NCJ05656.1"/>
    <property type="molecule type" value="Genomic_DNA"/>
</dbReference>
<comment type="similarity">
    <text evidence="2">Belongs to the MreD family.</text>
</comment>
<evidence type="ECO:0000256" key="7">
    <source>
        <dbReference type="ARBA" id="ARBA00023136"/>
    </source>
</evidence>
<dbReference type="GO" id="GO:0008360">
    <property type="term" value="P:regulation of cell shape"/>
    <property type="evidence" value="ECO:0007669"/>
    <property type="project" value="UniProtKB-KW"/>
</dbReference>
<keyword evidence="3" id="KW-1003">Cell membrane</keyword>
<feature type="transmembrane region" description="Helical" evidence="8">
    <location>
        <begin position="15"/>
        <end position="34"/>
    </location>
</feature>
<dbReference type="Proteomes" id="UP000607397">
    <property type="component" value="Unassembled WGS sequence"/>
</dbReference>
<reference evidence="9" key="1">
    <citation type="submission" date="2019-12" db="EMBL/GenBank/DDBJ databases">
        <title>High-Quality draft genome sequences of three cyanobacteria isolated from the limestone walls of the Old Cathedral of Coimbra.</title>
        <authorList>
            <person name="Tiago I."/>
            <person name="Soares F."/>
            <person name="Portugal A."/>
        </authorList>
    </citation>
    <scope>NUCLEOTIDE SEQUENCE [LARGE SCALE GENOMIC DNA]</scope>
    <source>
        <strain evidence="9">C</strain>
    </source>
</reference>
<dbReference type="RefSeq" id="WP_161824131.1">
    <property type="nucleotide sequence ID" value="NZ_WVIC01000005.1"/>
</dbReference>
<keyword evidence="7 8" id="KW-0472">Membrane</keyword>
<comment type="subcellular location">
    <subcellularLocation>
        <location evidence="1">Cell membrane</location>
        <topology evidence="1">Multi-pass membrane protein</topology>
    </subcellularLocation>
</comment>
<keyword evidence="4 8" id="KW-0812">Transmembrane</keyword>
<dbReference type="Pfam" id="PF04093">
    <property type="entry name" value="MreD"/>
    <property type="match status" value="1"/>
</dbReference>
<keyword evidence="10" id="KW-1185">Reference proteome</keyword>
<evidence type="ECO:0000256" key="2">
    <source>
        <dbReference type="ARBA" id="ARBA00007776"/>
    </source>
</evidence>
<gene>
    <name evidence="9" type="primary">mreD</name>
    <name evidence="9" type="ORF">GS597_03850</name>
</gene>
<evidence type="ECO:0000313" key="9">
    <source>
        <dbReference type="EMBL" id="NCJ05656.1"/>
    </source>
</evidence>
<evidence type="ECO:0000256" key="6">
    <source>
        <dbReference type="ARBA" id="ARBA00022989"/>
    </source>
</evidence>
<dbReference type="GO" id="GO:0005886">
    <property type="term" value="C:plasma membrane"/>
    <property type="evidence" value="ECO:0007669"/>
    <property type="project" value="UniProtKB-SubCell"/>
</dbReference>
<comment type="caution">
    <text evidence="9">The sequence shown here is derived from an EMBL/GenBank/DDBJ whole genome shotgun (WGS) entry which is preliminary data.</text>
</comment>
<evidence type="ECO:0000313" key="10">
    <source>
        <dbReference type="Proteomes" id="UP000607397"/>
    </source>
</evidence>
<evidence type="ECO:0000256" key="5">
    <source>
        <dbReference type="ARBA" id="ARBA00022960"/>
    </source>
</evidence>
<evidence type="ECO:0000256" key="3">
    <source>
        <dbReference type="ARBA" id="ARBA00022475"/>
    </source>
</evidence>
<feature type="transmembrane region" description="Helical" evidence="8">
    <location>
        <begin position="110"/>
        <end position="130"/>
    </location>
</feature>
<proteinExistence type="inferred from homology"/>
<name>A0A8K1ZWZ8_9CYAN</name>
<evidence type="ECO:0000256" key="8">
    <source>
        <dbReference type="SAM" id="Phobius"/>
    </source>
</evidence>
<accession>A0A8K1ZWZ8</accession>